<dbReference type="EMBL" id="BA000012">
    <property type="protein sequence ID" value="BAB49730.1"/>
    <property type="molecule type" value="Genomic_DNA"/>
</dbReference>
<evidence type="ECO:0000313" key="2">
    <source>
        <dbReference type="Proteomes" id="UP000000552"/>
    </source>
</evidence>
<dbReference type="AlphaFoldDB" id="Q98HY6"/>
<dbReference type="Proteomes" id="UP000000552">
    <property type="component" value="Chromosome"/>
</dbReference>
<sequence>MPSPATEACLNFVIEFYRSRDAEEATLDKVSLEAPTLRAALQGAAALFHTLAMPQIPDRLRISDEHGSELYAGPADGAYPAET</sequence>
<protein>
    <submittedName>
        <fullName evidence="1">Msr2654 protein</fullName>
    </submittedName>
</protein>
<name>Q98HY6_RHILO</name>
<dbReference type="KEGG" id="mlo:msr2654"/>
<reference evidence="1 2" key="1">
    <citation type="journal article" date="2000" name="DNA Res.">
        <title>Complete genome structure of the nitrogen-fixing symbiotic bacterium Mesorhizobium loti.</title>
        <authorList>
            <person name="Kaneko T."/>
            <person name="Nakamura Y."/>
            <person name="Sato S."/>
            <person name="Asamizu E."/>
            <person name="Kato T."/>
            <person name="Sasamoto S."/>
            <person name="Watanabe A."/>
            <person name="Idesawa K."/>
            <person name="Ishikawa A."/>
            <person name="Kawashima K."/>
            <person name="Kimura T."/>
            <person name="Kishida Y."/>
            <person name="Kiyokawa C."/>
            <person name="Kohara M."/>
            <person name="Matsumoto M."/>
            <person name="Matsuno A."/>
            <person name="Mochizuki Y."/>
            <person name="Nakayama S."/>
            <person name="Nakazaki N."/>
            <person name="Shimpo S."/>
            <person name="Sugimoto M."/>
            <person name="Takeuchi C."/>
            <person name="Yamada M."/>
            <person name="Tabata S."/>
        </authorList>
    </citation>
    <scope>NUCLEOTIDE SEQUENCE [LARGE SCALE GENOMIC DNA]</scope>
    <source>
        <strain evidence="2">LMG 29417 / CECT 9101 / MAFF 303099</strain>
    </source>
</reference>
<proteinExistence type="predicted"/>
<gene>
    <name evidence="1" type="ordered locus">msr2654</name>
</gene>
<dbReference type="HOGENOM" id="CLU_193815_0_0_5"/>
<accession>Q98HY6</accession>
<evidence type="ECO:0000313" key="1">
    <source>
        <dbReference type="EMBL" id="BAB49730.1"/>
    </source>
</evidence>
<organism evidence="1 2">
    <name type="scientific">Mesorhizobium japonicum (strain LMG 29417 / CECT 9101 / MAFF 303099)</name>
    <name type="common">Mesorhizobium loti (strain MAFF 303099)</name>
    <dbReference type="NCBI Taxonomy" id="266835"/>
    <lineage>
        <taxon>Bacteria</taxon>
        <taxon>Pseudomonadati</taxon>
        <taxon>Pseudomonadota</taxon>
        <taxon>Alphaproteobacteria</taxon>
        <taxon>Hyphomicrobiales</taxon>
        <taxon>Phyllobacteriaceae</taxon>
        <taxon>Mesorhizobium</taxon>
    </lineage>
</organism>